<evidence type="ECO:0000313" key="5">
    <source>
        <dbReference type="Proteomes" id="UP001144372"/>
    </source>
</evidence>
<dbReference type="InterPro" id="IPR010123">
    <property type="entry name" value="PHA_synth_III_E"/>
</dbReference>
<dbReference type="AlphaFoldDB" id="A0A9W6D1W6"/>
<dbReference type="RefSeq" id="WP_281794017.1">
    <property type="nucleotide sequence ID" value="NZ_BSDR01000001.1"/>
</dbReference>
<dbReference type="Proteomes" id="UP001144372">
    <property type="component" value="Unassembled WGS sequence"/>
</dbReference>
<comment type="pathway">
    <text evidence="1">Biopolymer metabolism; poly-(R)-3-hydroxybutanoate biosynthesis.</text>
</comment>
<evidence type="ECO:0000256" key="3">
    <source>
        <dbReference type="ARBA" id="ARBA00022752"/>
    </source>
</evidence>
<dbReference type="EMBL" id="BSDR01000001">
    <property type="protein sequence ID" value="GLI34642.1"/>
    <property type="molecule type" value="Genomic_DNA"/>
</dbReference>
<reference evidence="4" key="1">
    <citation type="submission" date="2022-12" db="EMBL/GenBank/DDBJ databases">
        <title>Reference genome sequencing for broad-spectrum identification of bacterial and archaeal isolates by mass spectrometry.</title>
        <authorList>
            <person name="Sekiguchi Y."/>
            <person name="Tourlousse D.M."/>
        </authorList>
    </citation>
    <scope>NUCLEOTIDE SEQUENCE</scope>
    <source>
        <strain evidence="4">ASRB1</strain>
    </source>
</reference>
<name>A0A9W6D1W6_9BACT</name>
<proteinExistence type="predicted"/>
<gene>
    <name evidence="4" type="ORF">DAMNIGENAA_20750</name>
</gene>
<keyword evidence="3" id="KW-0583">PHB biosynthesis</keyword>
<sequence length="304" mass="35189">MNQDSQEKGNMDSLLAAWMKSATDFWMSGAKMWSPPSEAPKNGSTSVGGFKDRTQESWQNAFKLWQGLLSSMSTPESVEAFLSGASTSPEIAMKIARTAMEGYSAFYQQWLKKMGNLSEPGQAYHFENLDQNTFKAWRELYEKEIRPFLKSPQLGLTRSYQERMNEALDSFNLYQTAVAEFFQMLSLPVEKSLRVMEEKLEELSREGKLSENFKDYYDMWVKVLEGHYMTLFKSPEYLQSLSNTLNAIANFKTARHKMLVDILQFLPIPTNKDMDELYKEIYLLKKTVKEMKKKMAEQETSVPF</sequence>
<evidence type="ECO:0000256" key="1">
    <source>
        <dbReference type="ARBA" id="ARBA00004683"/>
    </source>
</evidence>
<evidence type="ECO:0000256" key="2">
    <source>
        <dbReference type="ARBA" id="ARBA00019066"/>
    </source>
</evidence>
<comment type="caution">
    <text evidence="4">The sequence shown here is derived from an EMBL/GenBank/DDBJ whole genome shotgun (WGS) entry which is preliminary data.</text>
</comment>
<dbReference type="Pfam" id="PF09712">
    <property type="entry name" value="PHA_synth_III_E"/>
    <property type="match status" value="1"/>
</dbReference>
<accession>A0A9W6D1W6</accession>
<organism evidence="4 5">
    <name type="scientific">Desulforhabdus amnigena</name>
    <dbReference type="NCBI Taxonomy" id="40218"/>
    <lineage>
        <taxon>Bacteria</taxon>
        <taxon>Pseudomonadati</taxon>
        <taxon>Thermodesulfobacteriota</taxon>
        <taxon>Syntrophobacteria</taxon>
        <taxon>Syntrophobacterales</taxon>
        <taxon>Syntrophobacteraceae</taxon>
        <taxon>Desulforhabdus</taxon>
    </lineage>
</organism>
<dbReference type="GO" id="GO:0042619">
    <property type="term" value="P:poly-hydroxybutyrate biosynthetic process"/>
    <property type="evidence" value="ECO:0007669"/>
    <property type="project" value="UniProtKB-KW"/>
</dbReference>
<keyword evidence="5" id="KW-1185">Reference proteome</keyword>
<protein>
    <recommendedName>
        <fullName evidence="2">Poly(3-hydroxyalkanoate) polymerase subunit PhaE</fullName>
    </recommendedName>
</protein>
<evidence type="ECO:0000313" key="4">
    <source>
        <dbReference type="EMBL" id="GLI34642.1"/>
    </source>
</evidence>